<feature type="compositionally biased region" description="Polar residues" evidence="1">
    <location>
        <begin position="1"/>
        <end position="15"/>
    </location>
</feature>
<gene>
    <name evidence="3" type="ORF">SEMRO_582_G170570.1</name>
</gene>
<dbReference type="PROSITE" id="PS51233">
    <property type="entry name" value="VWFD"/>
    <property type="match status" value="1"/>
</dbReference>
<reference evidence="3" key="1">
    <citation type="submission" date="2020-06" db="EMBL/GenBank/DDBJ databases">
        <authorList>
            <consortium name="Plant Systems Biology data submission"/>
        </authorList>
    </citation>
    <scope>NUCLEOTIDE SEQUENCE</scope>
    <source>
        <strain evidence="3">D6</strain>
    </source>
</reference>
<feature type="domain" description="VWFD" evidence="2">
    <location>
        <begin position="856"/>
        <end position="1044"/>
    </location>
</feature>
<feature type="compositionally biased region" description="Basic and acidic residues" evidence="1">
    <location>
        <begin position="17"/>
        <end position="32"/>
    </location>
</feature>
<evidence type="ECO:0000256" key="1">
    <source>
        <dbReference type="SAM" id="MobiDB-lite"/>
    </source>
</evidence>
<feature type="region of interest" description="Disordered" evidence="1">
    <location>
        <begin position="1"/>
        <end position="33"/>
    </location>
</feature>
<evidence type="ECO:0000259" key="2">
    <source>
        <dbReference type="PROSITE" id="PS51233"/>
    </source>
</evidence>
<keyword evidence="4" id="KW-1185">Reference proteome</keyword>
<evidence type="ECO:0000313" key="3">
    <source>
        <dbReference type="EMBL" id="CAB9513286.1"/>
    </source>
</evidence>
<organism evidence="3 4">
    <name type="scientific">Seminavis robusta</name>
    <dbReference type="NCBI Taxonomy" id="568900"/>
    <lineage>
        <taxon>Eukaryota</taxon>
        <taxon>Sar</taxon>
        <taxon>Stramenopiles</taxon>
        <taxon>Ochrophyta</taxon>
        <taxon>Bacillariophyta</taxon>
        <taxon>Bacillariophyceae</taxon>
        <taxon>Bacillariophycidae</taxon>
        <taxon>Naviculales</taxon>
        <taxon>Naviculaceae</taxon>
        <taxon>Seminavis</taxon>
    </lineage>
</organism>
<dbReference type="OrthoDB" id="52822at2759"/>
<dbReference type="InterPro" id="IPR001846">
    <property type="entry name" value="VWF_type-D"/>
</dbReference>
<evidence type="ECO:0000313" key="4">
    <source>
        <dbReference type="Proteomes" id="UP001153069"/>
    </source>
</evidence>
<dbReference type="Proteomes" id="UP001153069">
    <property type="component" value="Unassembled WGS sequence"/>
</dbReference>
<protein>
    <submittedName>
        <fullName evidence="3">Chromosome</fullName>
    </submittedName>
</protein>
<proteinExistence type="predicted"/>
<comment type="caution">
    <text evidence="3">The sequence shown here is derived from an EMBL/GenBank/DDBJ whole genome shotgun (WGS) entry which is preliminary data.</text>
</comment>
<sequence length="1436" mass="157548">MFQRDNNGLATNGTNREFFEQESRSDYTDPDTHAVSNQLRRQLHDAPRNHSMMIYSPECCPDKRWSDFPGHVRCNATGICCIAMCQHEPSYQPPCCTNHFQDDYVGKVRCDDHNRCCRALCQAFPVPPPYPWSWYTPAPLTDPPATMSPTSTPTPRLTMAYLPGGQSFQEETGAWPVNMDQEQHWTYTIQSNGTLREQGLFMLGNIYSMIDLVACSNNGATTTVDIQFRPNANVTVEAVEYIVDRVPINAALVVNGDMFGGCNFFPNDQDEHLNDELDKFLVIENIVAFDDHIVFSGRPTTFFDMFQELSMRIRPIPANYFIDSDADPCRNIDNEFTSADSGPDSNSGANLDMQVHSHICSSKRISATIQYSPSHLLQVGLDLDYNFSVHTYKMNVTAEHDGLIGLLQVERDLELEETSVAFPVMGIHRSFRLTMDATFKTMMQSMPSFNMSITGQTIKVVNGAVRWDLSVDLRDPASTIDVTVQHTSPIIVANVLETNSSNSSSLMFHVMEEEEAIPSYLDAFVGFEPTITAYLEQLEVVVKPNVGYFIRGKKRDNSSISYQPITSGDVEELFGICDRPHYFQASLDAGMQNVQLISKLEFLRGDQLQQDTSHPYATYAKKDKLDNDDLILEELAMICLVPAKAKAKLGYHLCDNGFSVPHGACCPDTEQRCFGECIGKDECCGDVAGDGSCVNKNKGECVLGNGSIGKHTVMCGCIDPATEVCCSDGQKHVGSCICAYHGGTFCDDQQACCPLFGQIDSGLCYNPATECCRTLRESRCLDGTCKKCCDENRCEIGGSCCADPGTKCCNGACIPVDECCGEGCCEGQCPDGSCRVDGCCSGDLCCASECACQDKICHEAFVGPHITTFDDYSYYVGGFGDYVYARSLDSAFEVQGRLEPVGVGVSVVTGVAVLPGPGSGVVEISFVDFKQSTDVRVLVSGDAVDPDSGYDNNVTTVMKLDANSFGIFNKQSGSAVFLEYGDFSGFKFRVRIPPKTTTVVGLLGKPDWDATNEWMDAFGNQLPQPIGGGYSSDAHMYGQEHWCIRDNRDSLFAYESATGYEAFGDCDKPPGSFNFTGADDSLECLCDGNYACQMDRILFGIDAALETLDFQARVFQQRGILSFAPNQIPAATPTVVVVTVDLRGEANSTLRTVSSFVLYQISVDSRENTTGALAELLDFGSGADLVEGDHVYSGVVMVDANSTVGFQALPVFDGSVSTDLALRTFAAIQVVKGVVSPEMKDCKASTNQCIKRSFFCLGGQLGCTMTNITCGSNVSSCDPFDGQCRLQDELVPCVAVIDEDSSFRTKELMWQAFRKAYPNRPFCLLVPNREIYGTVDLPGTFAEDNRTTFHYNVIRDDGDSALAQDWASFCGLNEYTAGNADRVALFIDSTGSLKESQVSASRDKFIDQLNVSGIQVSRVYNKQENWIRPFMQSFVP</sequence>
<name>A0A9N8E641_9STRA</name>
<accession>A0A9N8E641</accession>
<dbReference type="EMBL" id="CAICTM010000581">
    <property type="protein sequence ID" value="CAB9513286.1"/>
    <property type="molecule type" value="Genomic_DNA"/>
</dbReference>